<feature type="region of interest" description="Disordered" evidence="1">
    <location>
        <begin position="631"/>
        <end position="653"/>
    </location>
</feature>
<protein>
    <recommendedName>
        <fullName evidence="2">CxC3 like cysteine cluster domain-containing protein</fullName>
    </recommendedName>
</protein>
<name>A0A7J5XBD2_DISMA</name>
<feature type="domain" description="CxC3 like cysteine cluster" evidence="2">
    <location>
        <begin position="183"/>
        <end position="287"/>
    </location>
</feature>
<dbReference type="InterPro" id="IPR040564">
    <property type="entry name" value="CxC3-like"/>
</dbReference>
<dbReference type="Pfam" id="PF18804">
    <property type="entry name" value="CxC3"/>
    <property type="match status" value="1"/>
</dbReference>
<evidence type="ECO:0000313" key="4">
    <source>
        <dbReference type="Proteomes" id="UP000518266"/>
    </source>
</evidence>
<dbReference type="AlphaFoldDB" id="A0A7J5XBD2"/>
<comment type="caution">
    <text evidence="3">The sequence shown here is derived from an EMBL/GenBank/DDBJ whole genome shotgun (WGS) entry which is preliminary data.</text>
</comment>
<dbReference type="Proteomes" id="UP000518266">
    <property type="component" value="Unassembled WGS sequence"/>
</dbReference>
<dbReference type="EMBL" id="JAAKFY010000026">
    <property type="protein sequence ID" value="KAF3834295.1"/>
    <property type="molecule type" value="Genomic_DNA"/>
</dbReference>
<evidence type="ECO:0000256" key="1">
    <source>
        <dbReference type="SAM" id="MobiDB-lite"/>
    </source>
</evidence>
<accession>A0A7J5XBD2</accession>
<proteinExistence type="predicted"/>
<organism evidence="3 4">
    <name type="scientific">Dissostichus mawsoni</name>
    <name type="common">Antarctic cod</name>
    <dbReference type="NCBI Taxonomy" id="36200"/>
    <lineage>
        <taxon>Eukaryota</taxon>
        <taxon>Metazoa</taxon>
        <taxon>Chordata</taxon>
        <taxon>Craniata</taxon>
        <taxon>Vertebrata</taxon>
        <taxon>Euteleostomi</taxon>
        <taxon>Actinopterygii</taxon>
        <taxon>Neopterygii</taxon>
        <taxon>Teleostei</taxon>
        <taxon>Neoteleostei</taxon>
        <taxon>Acanthomorphata</taxon>
        <taxon>Eupercaria</taxon>
        <taxon>Perciformes</taxon>
        <taxon>Notothenioidei</taxon>
        <taxon>Nototheniidae</taxon>
        <taxon>Dissostichus</taxon>
    </lineage>
</organism>
<sequence>MFPGGRGTWMGTFYPNIRIRIDLLNLPASGVPEVEETHEIPLQVPSLDQHLQTLRNLLGSLTVPASSEETPTVSTWTQRQLKREQKFRAAMPELLNLKLAAEIVTKRSCLQCKTADAVVRCLDCVPPGTPFLCPACDPIIHGKNVFHDREAMIDGFYRPIPPTSFVVVDESGQYGLCEQVCLLPIPPPSQICFCGPSQDFTIIPGKQTVLVTINGPYNVCLPSVCCPICSTKWSPSIGDLLGYKYWPATSSCKIIFKFDVFTSFEQMKLASPALSQQVFIKMLEHRSFSTGRTGRICSDTFHRVFREFAFCNYRQEDLCLVEPCPACTPDMLAIAVDGNRKHYRFKKSRGTDEPSLFDGLFIAQDSKVSAFVDKIRSQMTIHRVKCNRLCLFQKSGRDVCGPATFTACRETSHKSRAKVDEEGLQIAVCRHGILLQGLNHYRGEIYAYPMFLQKELAEVAKLRMQHSFYWPYLEKMAAKLPELQPLTEMKPFLSVMHAKAHTGKCEYTRADMITVLAMQWNHRKVENLHKTLSKRFVKTTQRAQTEVDNLESLTQELNISLEDTEQWVLEVKQWAATEKHGAQSSQEELQRETDEMIYSSEERNTISIDKMRYNRRGIQGTALLSFTPSISSGAETEQSPAPTPVLARTRLFS</sequence>
<keyword evidence="4" id="KW-1185">Reference proteome</keyword>
<reference evidence="3 4" key="1">
    <citation type="submission" date="2020-03" db="EMBL/GenBank/DDBJ databases">
        <title>Dissostichus mawsoni Genome sequencing and assembly.</title>
        <authorList>
            <person name="Park H."/>
        </authorList>
    </citation>
    <scope>NUCLEOTIDE SEQUENCE [LARGE SCALE GENOMIC DNA]</scope>
    <source>
        <strain evidence="3">DM0001</strain>
        <tissue evidence="3">Muscle</tissue>
    </source>
</reference>
<feature type="compositionally biased region" description="Polar residues" evidence="1">
    <location>
        <begin position="631"/>
        <end position="640"/>
    </location>
</feature>
<dbReference type="Pfam" id="PF18758">
    <property type="entry name" value="KDZ"/>
    <property type="match status" value="1"/>
</dbReference>
<dbReference type="InterPro" id="IPR040521">
    <property type="entry name" value="KDZ"/>
</dbReference>
<evidence type="ECO:0000259" key="2">
    <source>
        <dbReference type="Pfam" id="PF18804"/>
    </source>
</evidence>
<gene>
    <name evidence="3" type="ORF">F7725_025499</name>
</gene>
<evidence type="ECO:0000313" key="3">
    <source>
        <dbReference type="EMBL" id="KAF3834295.1"/>
    </source>
</evidence>
<dbReference type="PANTHER" id="PTHR33104:SF2">
    <property type="entry name" value="CXC3 LIKE CYSTEINE CLUSTER DOMAIN-CONTAINING PROTEIN"/>
    <property type="match status" value="1"/>
</dbReference>
<dbReference type="PANTHER" id="PTHR33104">
    <property type="entry name" value="SI:DKEY-29D5.2"/>
    <property type="match status" value="1"/>
</dbReference>
<dbReference type="OrthoDB" id="8942143at2759"/>